<dbReference type="VEuPathDB" id="FungiDB:VP01_1178g1"/>
<dbReference type="Proteomes" id="UP000037035">
    <property type="component" value="Unassembled WGS sequence"/>
</dbReference>
<dbReference type="EMBL" id="LAVV01001987">
    <property type="protein sequence ID" value="KNZ63173.1"/>
    <property type="molecule type" value="Genomic_DNA"/>
</dbReference>
<organism evidence="1 2">
    <name type="scientific">Puccinia sorghi</name>
    <dbReference type="NCBI Taxonomy" id="27349"/>
    <lineage>
        <taxon>Eukaryota</taxon>
        <taxon>Fungi</taxon>
        <taxon>Dikarya</taxon>
        <taxon>Basidiomycota</taxon>
        <taxon>Pucciniomycotina</taxon>
        <taxon>Pucciniomycetes</taxon>
        <taxon>Pucciniales</taxon>
        <taxon>Pucciniaceae</taxon>
        <taxon>Puccinia</taxon>
    </lineage>
</organism>
<reference evidence="1 2" key="1">
    <citation type="submission" date="2015-08" db="EMBL/GenBank/DDBJ databases">
        <title>Next Generation Sequencing and Analysis of the Genome of Puccinia sorghi L Schw, the Causal Agent of Maize Common Rust.</title>
        <authorList>
            <person name="Rochi L."/>
            <person name="Burguener G."/>
            <person name="Darino M."/>
            <person name="Turjanski A."/>
            <person name="Kreff E."/>
            <person name="Dieguez M.J."/>
            <person name="Sacco F."/>
        </authorList>
    </citation>
    <scope>NUCLEOTIDE SEQUENCE [LARGE SCALE GENOMIC DNA]</scope>
    <source>
        <strain evidence="1 2">RO10H11247</strain>
    </source>
</reference>
<proteinExistence type="predicted"/>
<evidence type="ECO:0000313" key="2">
    <source>
        <dbReference type="Proteomes" id="UP000037035"/>
    </source>
</evidence>
<protein>
    <submittedName>
        <fullName evidence="1">Uncharacterized protein</fullName>
    </submittedName>
</protein>
<evidence type="ECO:0000313" key="1">
    <source>
        <dbReference type="EMBL" id="KNZ63173.1"/>
    </source>
</evidence>
<dbReference type="AlphaFoldDB" id="A0A0L6VR25"/>
<comment type="caution">
    <text evidence="1">The sequence shown here is derived from an EMBL/GenBank/DDBJ whole genome shotgun (WGS) entry which is preliminary data.</text>
</comment>
<accession>A0A0L6VR25</accession>
<keyword evidence="2" id="KW-1185">Reference proteome</keyword>
<gene>
    <name evidence="1" type="ORF">VP01_1178g1</name>
</gene>
<name>A0A0L6VR25_9BASI</name>
<sequence>MRKLLMVFNAASSNHFRFQLFIRTTSSKFQIQGNFLGNCMKSVINSTVPGRIFSTTFLCGSICKSLPGKTLFSTKIHSGFGCFPVHQSQQTTAINSCSMKLSPQKKPICGTQMGVVGQISKRQNILSLIFLGSSMVKFIFPKKKQNKKMALWLSEYFVSHTFNSFKPHVLIYFRFNLIKSCEKELWKKKKKLTKIHCFAIRKKTFRKPGVNIPHFSNLTHLRTVNWFRAPTSGVPLFLEFLTRTNYEIVSKMSGDYSGTHPKSLKQLIQIHNSLTIDNDVASHNRTSPLHKKNIAVWHFSTHWTYDKVMGGNTINSFQWACGAVPLSPDPLYLRWATSNHSQTLFQQSHDPINYRWFFVIQKKGGNKLKPLILHVCKQPKGLTAIGMLSRFQLFPCCEENVDACGENANVCGENANAVKGDEVAASQLVIL</sequence>